<feature type="compositionally biased region" description="Basic and acidic residues" evidence="1">
    <location>
        <begin position="347"/>
        <end position="356"/>
    </location>
</feature>
<feature type="compositionally biased region" description="Basic and acidic residues" evidence="1">
    <location>
        <begin position="402"/>
        <end position="416"/>
    </location>
</feature>
<sequence length="461" mass="52323">MFCIINSIQPRSPTGQDWLRRGDELSLRKVATVSVYIAVYECAHTDEKVSPDVCVSGALKFRFAAWAVFFAAAANFMMAFCEKFLGYLASEWDEGDNAGEMSPGSNTERYPPFAHIGLRENPGKNLNQVTCPDRELNPGHLVSQLDVLTVTPQKLQFDFSEINIEELEDNQIKKETWCWTNKIRSFNRTELTPTMQYLWHNGWIENVLENRLLTYTSYVKREDIPGILQEMEEDEEEEEEENNKNAATKNNESDSEFSDEECEQSEHESQSELEEDEGCEHSEHESESELEGNGGTQGSVEILGCEHSQHESESELEEDEGCEHSEHKSESELEEVEGAQRIVEIPDCEHNEHESESELEEVEGAHMTVEILGCEHNEHESESELEEDEGTQGSVEIPDCEQSEHESESELEKIEGAQRSVEIPGCEHCEHESKLELERDESLQGSVVILGCEHSEHESAS</sequence>
<evidence type="ECO:0000256" key="1">
    <source>
        <dbReference type="SAM" id="MobiDB-lite"/>
    </source>
</evidence>
<feature type="compositionally biased region" description="Acidic residues" evidence="1">
    <location>
        <begin position="253"/>
        <end position="263"/>
    </location>
</feature>
<keyword evidence="3" id="KW-1185">Reference proteome</keyword>
<evidence type="ECO:0000313" key="3">
    <source>
        <dbReference type="Proteomes" id="UP001148838"/>
    </source>
</evidence>
<comment type="caution">
    <text evidence="2">The sequence shown here is derived from an EMBL/GenBank/DDBJ whole genome shotgun (WGS) entry which is preliminary data.</text>
</comment>
<feature type="region of interest" description="Disordered" evidence="1">
    <location>
        <begin position="232"/>
        <end position="425"/>
    </location>
</feature>
<proteinExistence type="predicted"/>
<feature type="compositionally biased region" description="Basic and acidic residues" evidence="1">
    <location>
        <begin position="373"/>
        <end position="382"/>
    </location>
</feature>
<protein>
    <submittedName>
        <fullName evidence="2">Uncharacterized protein</fullName>
    </submittedName>
</protein>
<reference evidence="2 3" key="1">
    <citation type="journal article" date="2022" name="Allergy">
        <title>Genome assembly and annotation of Periplaneta americana reveal a comprehensive cockroach allergen profile.</title>
        <authorList>
            <person name="Wang L."/>
            <person name="Xiong Q."/>
            <person name="Saelim N."/>
            <person name="Wang L."/>
            <person name="Nong W."/>
            <person name="Wan A.T."/>
            <person name="Shi M."/>
            <person name="Liu X."/>
            <person name="Cao Q."/>
            <person name="Hui J.H.L."/>
            <person name="Sookrung N."/>
            <person name="Leung T.F."/>
            <person name="Tungtrongchitr A."/>
            <person name="Tsui S.K.W."/>
        </authorList>
    </citation>
    <scope>NUCLEOTIDE SEQUENCE [LARGE SCALE GENOMIC DNA]</scope>
    <source>
        <strain evidence="2">PWHHKU_190912</strain>
    </source>
</reference>
<organism evidence="2 3">
    <name type="scientific">Periplaneta americana</name>
    <name type="common">American cockroach</name>
    <name type="synonym">Blatta americana</name>
    <dbReference type="NCBI Taxonomy" id="6978"/>
    <lineage>
        <taxon>Eukaryota</taxon>
        <taxon>Metazoa</taxon>
        <taxon>Ecdysozoa</taxon>
        <taxon>Arthropoda</taxon>
        <taxon>Hexapoda</taxon>
        <taxon>Insecta</taxon>
        <taxon>Pterygota</taxon>
        <taxon>Neoptera</taxon>
        <taxon>Polyneoptera</taxon>
        <taxon>Dictyoptera</taxon>
        <taxon>Blattodea</taxon>
        <taxon>Blattoidea</taxon>
        <taxon>Blattidae</taxon>
        <taxon>Blattinae</taxon>
        <taxon>Periplaneta</taxon>
    </lineage>
</organism>
<gene>
    <name evidence="2" type="ORF">ANN_26714</name>
</gene>
<evidence type="ECO:0000313" key="2">
    <source>
        <dbReference type="EMBL" id="KAJ4426915.1"/>
    </source>
</evidence>
<name>A0ABQ8RZD4_PERAM</name>
<feature type="compositionally biased region" description="Basic and acidic residues" evidence="1">
    <location>
        <begin position="322"/>
        <end position="331"/>
    </location>
</feature>
<feature type="compositionally biased region" description="Acidic residues" evidence="1">
    <location>
        <begin position="232"/>
        <end position="241"/>
    </location>
</feature>
<dbReference type="Proteomes" id="UP001148838">
    <property type="component" value="Unassembled WGS sequence"/>
</dbReference>
<accession>A0ABQ8RZD4</accession>
<dbReference type="EMBL" id="JAJSOF020000039">
    <property type="protein sequence ID" value="KAJ4426915.1"/>
    <property type="molecule type" value="Genomic_DNA"/>
</dbReference>